<evidence type="ECO:0000313" key="2">
    <source>
        <dbReference type="Proteomes" id="UP001374579"/>
    </source>
</evidence>
<protein>
    <submittedName>
        <fullName evidence="1">Uncharacterized protein</fullName>
    </submittedName>
</protein>
<name>A0AAN9GGL5_9CAEN</name>
<keyword evidence="2" id="KW-1185">Reference proteome</keyword>
<gene>
    <name evidence="1" type="ORF">V1264_015567</name>
</gene>
<dbReference type="PANTHER" id="PTHR46704">
    <property type="entry name" value="CXC DOMAIN-CONTAINING PROTEIN-RELATED"/>
    <property type="match status" value="1"/>
</dbReference>
<reference evidence="1 2" key="1">
    <citation type="submission" date="2024-02" db="EMBL/GenBank/DDBJ databases">
        <title>Chromosome-scale genome assembly of the rough periwinkle Littorina saxatilis.</title>
        <authorList>
            <person name="De Jode A."/>
            <person name="Faria R."/>
            <person name="Formenti G."/>
            <person name="Sims Y."/>
            <person name="Smith T.P."/>
            <person name="Tracey A."/>
            <person name="Wood J.M.D."/>
            <person name="Zagrodzka Z.B."/>
            <person name="Johannesson K."/>
            <person name="Butlin R.K."/>
            <person name="Leder E.H."/>
        </authorList>
    </citation>
    <scope>NUCLEOTIDE SEQUENCE [LARGE SCALE GENOMIC DNA]</scope>
    <source>
        <strain evidence="1">Snail1</strain>
        <tissue evidence="1">Muscle</tissue>
    </source>
</reference>
<evidence type="ECO:0000313" key="1">
    <source>
        <dbReference type="EMBL" id="KAK7107687.1"/>
    </source>
</evidence>
<dbReference type="AlphaFoldDB" id="A0AAN9GGL5"/>
<comment type="caution">
    <text evidence="1">The sequence shown here is derived from an EMBL/GenBank/DDBJ whole genome shotgun (WGS) entry which is preliminary data.</text>
</comment>
<accession>A0AAN9GGL5</accession>
<organism evidence="1 2">
    <name type="scientific">Littorina saxatilis</name>
    <dbReference type="NCBI Taxonomy" id="31220"/>
    <lineage>
        <taxon>Eukaryota</taxon>
        <taxon>Metazoa</taxon>
        <taxon>Spiralia</taxon>
        <taxon>Lophotrochozoa</taxon>
        <taxon>Mollusca</taxon>
        <taxon>Gastropoda</taxon>
        <taxon>Caenogastropoda</taxon>
        <taxon>Littorinimorpha</taxon>
        <taxon>Littorinoidea</taxon>
        <taxon>Littorinidae</taxon>
        <taxon>Littorina</taxon>
    </lineage>
</organism>
<proteinExistence type="predicted"/>
<sequence length="448" mass="50577">MGSSPKPTKLPCCITSVLEDITPIDLAPKDALFIQDGMALLHILTNMPPTFGEICLQILDQMVAKKHFLFSTDSYHPQSIKAQERERRGKSEKIIVDGPSTRKPGDFKQFLANDDNKKQLCQLLFRVWSDQRAASRLEKTDMAVLIVEGRAHKLTSSNGKVEAHKIHTIYSNQEETDTRVVLYLHHAAAIGYKDAVVRTPDTGVFVILLYHAHEIKLNVYLDTGSGKHRRLINVTEFAESLGKNYCAALLGYYVWSGEDCTSAFKGKGKVGPLKKLQTNPKFQEAFARLGDEWSIHHEVDESLEQFACVMYGHSRELSVNTVRGKMLCKMVGEDEKLTAKSKVDLARLPPCRAALQPHNKRVNHRVALYKRAHIAIVEKPKPYDEGQGWMRNAKDLLEPIWPSKPILPASLIDLLVAIDPKDKETEDEEDMEVDEVDFDAMFESDEEL</sequence>
<dbReference type="EMBL" id="JBAMIC010000004">
    <property type="protein sequence ID" value="KAK7107687.1"/>
    <property type="molecule type" value="Genomic_DNA"/>
</dbReference>
<dbReference type="Proteomes" id="UP001374579">
    <property type="component" value="Unassembled WGS sequence"/>
</dbReference>
<dbReference type="PANTHER" id="PTHR46704:SF1">
    <property type="entry name" value="TELOMERE LENGTH REGULATION PROTEIN TEL2 HOMOLOG"/>
    <property type="match status" value="1"/>
</dbReference>